<dbReference type="PROSITE" id="PS51257">
    <property type="entry name" value="PROKAR_LIPOPROTEIN"/>
    <property type="match status" value="1"/>
</dbReference>
<dbReference type="EMBL" id="JTJU01000051">
    <property type="protein sequence ID" value="OBX08917.1"/>
    <property type="molecule type" value="Genomic_DNA"/>
</dbReference>
<evidence type="ECO:0008006" key="5">
    <source>
        <dbReference type="Google" id="ProtNLM"/>
    </source>
</evidence>
<dbReference type="InterPro" id="IPR021675">
    <property type="entry name" value="DUF3261"/>
</dbReference>
<gene>
    <name evidence="1" type="ORF">QS62_00475</name>
    <name evidence="2" type="ORF">QV09_09320</name>
</gene>
<dbReference type="Pfam" id="PF11659">
    <property type="entry name" value="DUF3261"/>
    <property type="match status" value="1"/>
</dbReference>
<name>A0A1A7P3Z4_9PAST</name>
<dbReference type="OrthoDB" id="6228084at2"/>
<dbReference type="STRING" id="505341.QV08_09985"/>
<proteinExistence type="predicted"/>
<dbReference type="AlphaFoldDB" id="A0A1A7P3Z4"/>
<dbReference type="Proteomes" id="UP000092649">
    <property type="component" value="Unassembled WGS sequence"/>
</dbReference>
<evidence type="ECO:0000313" key="2">
    <source>
        <dbReference type="EMBL" id="OBX08917.1"/>
    </source>
</evidence>
<evidence type="ECO:0000313" key="3">
    <source>
        <dbReference type="Proteomes" id="UP000092527"/>
    </source>
</evidence>
<dbReference type="Proteomes" id="UP000092527">
    <property type="component" value="Unassembled WGS sequence"/>
</dbReference>
<comment type="caution">
    <text evidence="1">The sequence shown here is derived from an EMBL/GenBank/DDBJ whole genome shotgun (WGS) entry which is preliminary data.</text>
</comment>
<reference evidence="3 4" key="1">
    <citation type="submission" date="2014-11" db="EMBL/GenBank/DDBJ databases">
        <title>Pan-genome of Gallibacterium spp.</title>
        <authorList>
            <person name="Kudirkiene E."/>
            <person name="Bojesen A.M."/>
        </authorList>
    </citation>
    <scope>NUCLEOTIDE SEQUENCE [LARGE SCALE GENOMIC DNA]</scope>
    <source>
        <strain evidence="2 3">18469/18</strain>
        <strain evidence="1 4">F150</strain>
    </source>
</reference>
<evidence type="ECO:0000313" key="4">
    <source>
        <dbReference type="Proteomes" id="UP000092649"/>
    </source>
</evidence>
<accession>A0A1A7P3Z4</accession>
<protein>
    <recommendedName>
        <fullName evidence="5">DUF3261 domain-containing protein</fullName>
    </recommendedName>
</protein>
<dbReference type="EMBL" id="JTJL01000001">
    <property type="protein sequence ID" value="OBW96451.1"/>
    <property type="molecule type" value="Genomic_DNA"/>
</dbReference>
<keyword evidence="4" id="KW-1185">Reference proteome</keyword>
<sequence>MKSCVETIFIICIMLVMGCQSSIRSDVYYFNQHTSVHLPNLTLSPTIETHQLLTITSDKLKKKEEHILTILSLSPKQLTLTLLSPLGVRLAQLQYDGNEIKVTQQLKIANITLPSLSQIVGDILLSSLPIEAWRFVLPQGWRIVEQNKQRLVFDLNQQKVIQIDYSDQTYTKAVKITHYQFLYQILLQDIE</sequence>
<dbReference type="RefSeq" id="WP_066104234.1">
    <property type="nucleotide sequence ID" value="NZ_CP103875.1"/>
</dbReference>
<evidence type="ECO:0000313" key="1">
    <source>
        <dbReference type="EMBL" id="OBW96451.1"/>
    </source>
</evidence>
<organism evidence="1 4">
    <name type="scientific">Gallibacterium salpingitidis</name>
    <dbReference type="NCBI Taxonomy" id="505341"/>
    <lineage>
        <taxon>Bacteria</taxon>
        <taxon>Pseudomonadati</taxon>
        <taxon>Pseudomonadota</taxon>
        <taxon>Gammaproteobacteria</taxon>
        <taxon>Pasteurellales</taxon>
        <taxon>Pasteurellaceae</taxon>
        <taxon>Gallibacterium</taxon>
    </lineage>
</organism>